<dbReference type="EMBL" id="MU006093">
    <property type="protein sequence ID" value="KAF2840361.1"/>
    <property type="molecule type" value="Genomic_DNA"/>
</dbReference>
<protein>
    <submittedName>
        <fullName evidence="2">Kinase-like protein</fullName>
    </submittedName>
</protein>
<dbReference type="CDD" id="cd00180">
    <property type="entry name" value="PKc"/>
    <property type="match status" value="1"/>
</dbReference>
<dbReference type="GO" id="GO:0044773">
    <property type="term" value="P:mitotic DNA damage checkpoint signaling"/>
    <property type="evidence" value="ECO:0007669"/>
    <property type="project" value="TreeGrafter"/>
</dbReference>
<evidence type="ECO:0000313" key="2">
    <source>
        <dbReference type="EMBL" id="KAF2840361.1"/>
    </source>
</evidence>
<keyword evidence="2" id="KW-0808">Transferase</keyword>
<comment type="caution">
    <text evidence="2">The sequence shown here is derived from an EMBL/GenBank/DDBJ whole genome shotgun (WGS) entry which is preliminary data.</text>
</comment>
<name>A0A9P4SCV0_9PEZI</name>
<dbReference type="PROSITE" id="PS00108">
    <property type="entry name" value="PROTEIN_KINASE_ST"/>
    <property type="match status" value="1"/>
</dbReference>
<dbReference type="Gene3D" id="3.30.200.20">
    <property type="entry name" value="Phosphorylase Kinase, domain 1"/>
    <property type="match status" value="1"/>
</dbReference>
<sequence>MHPFRPPISNIWGGRGTKHVDFGPDEVIPLQKGRFLGHGVNGGVYETYHNGIALAWKTKYCRTSSAAVNAQKEIQVLKKLKHHHIVSLVGTYTHRQFLGLLLWPVAACDLGVLLEDIDKVLDPMYFQRRPDTLENERRDRIRDLGFSVLGLSLTSNKEDLRKRMLRSFGCLTSAIAYLHKERIRHKDLKPSNVLFSETGVWITDFDVSTDFSILSVSATENGERGTAKYFAPEVAAYEPSGRSADVFSLGCMFLEMTVALSFSCSLEDLIQLRPKRDRSYQANIDRLEAWLELGDQLFPGEPRLSREIMRMLDIDPTKRPTADEVLDHLIEIGLLLTIDRDPSTLCGPCCVKPAFSSLSKENSLKEIFANQQKQRVTTAPTRENQLSNSKEMKEKVVVETYPILDDVQSRISRMQKEKQFAVAVRHSASVGPVI</sequence>
<evidence type="ECO:0000259" key="1">
    <source>
        <dbReference type="PROSITE" id="PS50011"/>
    </source>
</evidence>
<dbReference type="GO" id="GO:0005524">
    <property type="term" value="F:ATP binding"/>
    <property type="evidence" value="ECO:0007669"/>
    <property type="project" value="InterPro"/>
</dbReference>
<dbReference type="OrthoDB" id="4062651at2759"/>
<dbReference type="InterPro" id="IPR008271">
    <property type="entry name" value="Ser/Thr_kinase_AS"/>
</dbReference>
<dbReference type="SMART" id="SM00220">
    <property type="entry name" value="S_TKc"/>
    <property type="match status" value="1"/>
</dbReference>
<dbReference type="InterPro" id="IPR000719">
    <property type="entry name" value="Prot_kinase_dom"/>
</dbReference>
<dbReference type="Proteomes" id="UP000799429">
    <property type="component" value="Unassembled WGS sequence"/>
</dbReference>
<gene>
    <name evidence="2" type="ORF">M501DRAFT_1015417</name>
</gene>
<dbReference type="Gene3D" id="1.10.510.10">
    <property type="entry name" value="Transferase(Phosphotransferase) domain 1"/>
    <property type="match status" value="1"/>
</dbReference>
<dbReference type="PROSITE" id="PS50011">
    <property type="entry name" value="PROTEIN_KINASE_DOM"/>
    <property type="match status" value="1"/>
</dbReference>
<dbReference type="AlphaFoldDB" id="A0A9P4SCV0"/>
<keyword evidence="2" id="KW-0418">Kinase</keyword>
<dbReference type="Pfam" id="PF00069">
    <property type="entry name" value="Pkinase"/>
    <property type="match status" value="1"/>
</dbReference>
<dbReference type="GO" id="GO:0004674">
    <property type="term" value="F:protein serine/threonine kinase activity"/>
    <property type="evidence" value="ECO:0007669"/>
    <property type="project" value="TreeGrafter"/>
</dbReference>
<feature type="domain" description="Protein kinase" evidence="1">
    <location>
        <begin position="30"/>
        <end position="331"/>
    </location>
</feature>
<dbReference type="PANTHER" id="PTHR44167:SF24">
    <property type="entry name" value="SERINE_THREONINE-PROTEIN KINASE CHK2"/>
    <property type="match status" value="1"/>
</dbReference>
<reference evidence="2" key="1">
    <citation type="journal article" date="2020" name="Stud. Mycol.">
        <title>101 Dothideomycetes genomes: a test case for predicting lifestyles and emergence of pathogens.</title>
        <authorList>
            <person name="Haridas S."/>
            <person name="Albert R."/>
            <person name="Binder M."/>
            <person name="Bloem J."/>
            <person name="Labutti K."/>
            <person name="Salamov A."/>
            <person name="Andreopoulos B."/>
            <person name="Baker S."/>
            <person name="Barry K."/>
            <person name="Bills G."/>
            <person name="Bluhm B."/>
            <person name="Cannon C."/>
            <person name="Castanera R."/>
            <person name="Culley D."/>
            <person name="Daum C."/>
            <person name="Ezra D."/>
            <person name="Gonzalez J."/>
            <person name="Henrissat B."/>
            <person name="Kuo A."/>
            <person name="Liang C."/>
            <person name="Lipzen A."/>
            <person name="Lutzoni F."/>
            <person name="Magnuson J."/>
            <person name="Mondo S."/>
            <person name="Nolan M."/>
            <person name="Ohm R."/>
            <person name="Pangilinan J."/>
            <person name="Park H.-J."/>
            <person name="Ramirez L."/>
            <person name="Alfaro M."/>
            <person name="Sun H."/>
            <person name="Tritt A."/>
            <person name="Yoshinaga Y."/>
            <person name="Zwiers L.-H."/>
            <person name="Turgeon B."/>
            <person name="Goodwin S."/>
            <person name="Spatafora J."/>
            <person name="Crous P."/>
            <person name="Grigoriev I."/>
        </authorList>
    </citation>
    <scope>NUCLEOTIDE SEQUENCE</scope>
    <source>
        <strain evidence="2">CBS 101060</strain>
    </source>
</reference>
<accession>A0A9P4SCV0</accession>
<organism evidence="2 3">
    <name type="scientific">Patellaria atrata CBS 101060</name>
    <dbReference type="NCBI Taxonomy" id="1346257"/>
    <lineage>
        <taxon>Eukaryota</taxon>
        <taxon>Fungi</taxon>
        <taxon>Dikarya</taxon>
        <taxon>Ascomycota</taxon>
        <taxon>Pezizomycotina</taxon>
        <taxon>Dothideomycetes</taxon>
        <taxon>Dothideomycetes incertae sedis</taxon>
        <taxon>Patellariales</taxon>
        <taxon>Patellariaceae</taxon>
        <taxon>Patellaria</taxon>
    </lineage>
</organism>
<dbReference type="PANTHER" id="PTHR44167">
    <property type="entry name" value="OVARIAN-SPECIFIC SERINE/THREONINE-PROTEIN KINASE LOK-RELATED"/>
    <property type="match status" value="1"/>
</dbReference>
<evidence type="ECO:0000313" key="3">
    <source>
        <dbReference type="Proteomes" id="UP000799429"/>
    </source>
</evidence>
<proteinExistence type="predicted"/>
<keyword evidence="3" id="KW-1185">Reference proteome</keyword>
<dbReference type="InterPro" id="IPR011009">
    <property type="entry name" value="Kinase-like_dom_sf"/>
</dbReference>
<dbReference type="GO" id="GO:0005634">
    <property type="term" value="C:nucleus"/>
    <property type="evidence" value="ECO:0007669"/>
    <property type="project" value="TreeGrafter"/>
</dbReference>
<dbReference type="SUPFAM" id="SSF56112">
    <property type="entry name" value="Protein kinase-like (PK-like)"/>
    <property type="match status" value="1"/>
</dbReference>